<dbReference type="InterPro" id="IPR036378">
    <property type="entry name" value="FAS1_dom_sf"/>
</dbReference>
<organism evidence="3 4">
    <name type="scientific">Daphnia pulex</name>
    <name type="common">Water flea</name>
    <dbReference type="NCBI Taxonomy" id="6669"/>
    <lineage>
        <taxon>Eukaryota</taxon>
        <taxon>Metazoa</taxon>
        <taxon>Ecdysozoa</taxon>
        <taxon>Arthropoda</taxon>
        <taxon>Crustacea</taxon>
        <taxon>Branchiopoda</taxon>
        <taxon>Diplostraca</taxon>
        <taxon>Cladocera</taxon>
        <taxon>Anomopoda</taxon>
        <taxon>Daphniidae</taxon>
        <taxon>Daphnia</taxon>
    </lineage>
</organism>
<dbReference type="InterPro" id="IPR050904">
    <property type="entry name" value="Adhesion/Biosynth-related"/>
</dbReference>
<feature type="region of interest" description="Disordered" evidence="1">
    <location>
        <begin position="237"/>
        <end position="259"/>
    </location>
</feature>
<accession>E9HEA3</accession>
<dbReference type="GO" id="GO:0031012">
    <property type="term" value="C:extracellular matrix"/>
    <property type="evidence" value="ECO:0000318"/>
    <property type="project" value="GO_Central"/>
</dbReference>
<feature type="compositionally biased region" description="Polar residues" evidence="1">
    <location>
        <begin position="401"/>
        <end position="414"/>
    </location>
</feature>
<dbReference type="PROSITE" id="PS50213">
    <property type="entry name" value="FAS1"/>
    <property type="match status" value="1"/>
</dbReference>
<dbReference type="GO" id="GO:0030198">
    <property type="term" value="P:extracellular matrix organization"/>
    <property type="evidence" value="ECO:0000318"/>
    <property type="project" value="GO_Central"/>
</dbReference>
<dbReference type="SMART" id="SM00554">
    <property type="entry name" value="FAS1"/>
    <property type="match status" value="1"/>
</dbReference>
<gene>
    <name evidence="3" type="ORF">DAPPUDRAFT_257832</name>
</gene>
<dbReference type="PANTHER" id="PTHR10900:SF124">
    <property type="entry name" value="FI05614P"/>
    <property type="match status" value="1"/>
</dbReference>
<evidence type="ECO:0000313" key="3">
    <source>
        <dbReference type="EMBL" id="EFX69896.1"/>
    </source>
</evidence>
<feature type="domain" description="FAS1" evidence="2">
    <location>
        <begin position="773"/>
        <end position="918"/>
    </location>
</feature>
<dbReference type="EMBL" id="GL732628">
    <property type="protein sequence ID" value="EFX69896.1"/>
    <property type="molecule type" value="Genomic_DNA"/>
</dbReference>
<dbReference type="OrthoDB" id="286301at2759"/>
<feature type="region of interest" description="Disordered" evidence="1">
    <location>
        <begin position="101"/>
        <end position="139"/>
    </location>
</feature>
<dbReference type="HOGENOM" id="CLU_275979_0_0_1"/>
<feature type="compositionally biased region" description="Pro residues" evidence="1">
    <location>
        <begin position="246"/>
        <end position="259"/>
    </location>
</feature>
<dbReference type="eggNOG" id="KOG1437">
    <property type="taxonomic scope" value="Eukaryota"/>
</dbReference>
<reference evidence="3 4" key="1">
    <citation type="journal article" date="2011" name="Science">
        <title>The ecoresponsive genome of Daphnia pulex.</title>
        <authorList>
            <person name="Colbourne J.K."/>
            <person name="Pfrender M.E."/>
            <person name="Gilbert D."/>
            <person name="Thomas W.K."/>
            <person name="Tucker A."/>
            <person name="Oakley T.H."/>
            <person name="Tokishita S."/>
            <person name="Aerts A."/>
            <person name="Arnold G.J."/>
            <person name="Basu M.K."/>
            <person name="Bauer D.J."/>
            <person name="Caceres C.E."/>
            <person name="Carmel L."/>
            <person name="Casola C."/>
            <person name="Choi J.H."/>
            <person name="Detter J.C."/>
            <person name="Dong Q."/>
            <person name="Dusheyko S."/>
            <person name="Eads B.D."/>
            <person name="Frohlich T."/>
            <person name="Geiler-Samerotte K.A."/>
            <person name="Gerlach D."/>
            <person name="Hatcher P."/>
            <person name="Jogdeo S."/>
            <person name="Krijgsveld J."/>
            <person name="Kriventseva E.V."/>
            <person name="Kultz D."/>
            <person name="Laforsch C."/>
            <person name="Lindquist E."/>
            <person name="Lopez J."/>
            <person name="Manak J.R."/>
            <person name="Muller J."/>
            <person name="Pangilinan J."/>
            <person name="Patwardhan R.P."/>
            <person name="Pitluck S."/>
            <person name="Pritham E.J."/>
            <person name="Rechtsteiner A."/>
            <person name="Rho M."/>
            <person name="Rogozin I.B."/>
            <person name="Sakarya O."/>
            <person name="Salamov A."/>
            <person name="Schaack S."/>
            <person name="Shapiro H."/>
            <person name="Shiga Y."/>
            <person name="Skalitzky C."/>
            <person name="Smith Z."/>
            <person name="Souvorov A."/>
            <person name="Sung W."/>
            <person name="Tang Z."/>
            <person name="Tsuchiya D."/>
            <person name="Tu H."/>
            <person name="Vos H."/>
            <person name="Wang M."/>
            <person name="Wolf Y.I."/>
            <person name="Yamagata H."/>
            <person name="Yamada T."/>
            <person name="Ye Y."/>
            <person name="Shaw J.R."/>
            <person name="Andrews J."/>
            <person name="Crease T.J."/>
            <person name="Tang H."/>
            <person name="Lucas S.M."/>
            <person name="Robertson H.M."/>
            <person name="Bork P."/>
            <person name="Koonin E.V."/>
            <person name="Zdobnov E.M."/>
            <person name="Grigoriev I.V."/>
            <person name="Lynch M."/>
            <person name="Boore J.L."/>
        </authorList>
    </citation>
    <scope>NUCLEOTIDE SEQUENCE [LARGE SCALE GENOMIC DNA]</scope>
</reference>
<feature type="region of interest" description="Disordered" evidence="1">
    <location>
        <begin position="746"/>
        <end position="774"/>
    </location>
</feature>
<dbReference type="Proteomes" id="UP000000305">
    <property type="component" value="Unassembled WGS sequence"/>
</dbReference>
<protein>
    <recommendedName>
        <fullName evidence="2">FAS1 domain-containing protein</fullName>
    </recommendedName>
</protein>
<dbReference type="PANTHER" id="PTHR10900">
    <property type="entry name" value="PERIOSTIN-RELATED"/>
    <property type="match status" value="1"/>
</dbReference>
<feature type="compositionally biased region" description="Low complexity" evidence="1">
    <location>
        <begin position="168"/>
        <end position="180"/>
    </location>
</feature>
<feature type="region of interest" description="Disordered" evidence="1">
    <location>
        <begin position="168"/>
        <end position="187"/>
    </location>
</feature>
<evidence type="ECO:0000259" key="2">
    <source>
        <dbReference type="PROSITE" id="PS50213"/>
    </source>
</evidence>
<dbReference type="GO" id="GO:0050839">
    <property type="term" value="F:cell adhesion molecule binding"/>
    <property type="evidence" value="ECO:0000318"/>
    <property type="project" value="GO_Central"/>
</dbReference>
<feature type="compositionally biased region" description="Polar residues" evidence="1">
    <location>
        <begin position="377"/>
        <end position="394"/>
    </location>
</feature>
<keyword evidence="4" id="KW-1185">Reference proteome</keyword>
<evidence type="ECO:0000256" key="1">
    <source>
        <dbReference type="SAM" id="MobiDB-lite"/>
    </source>
</evidence>
<dbReference type="InParanoid" id="E9HEA3"/>
<dbReference type="Pfam" id="PF02469">
    <property type="entry name" value="Fasciclin"/>
    <property type="match status" value="2"/>
</dbReference>
<dbReference type="InterPro" id="IPR000782">
    <property type="entry name" value="FAS1_domain"/>
</dbReference>
<dbReference type="KEGG" id="dpx:DAPPUDRAFT_257832"/>
<feature type="region of interest" description="Disordered" evidence="1">
    <location>
        <begin position="368"/>
        <end position="414"/>
    </location>
</feature>
<dbReference type="AlphaFoldDB" id="E9HEA3"/>
<dbReference type="GO" id="GO:0007155">
    <property type="term" value="P:cell adhesion"/>
    <property type="evidence" value="ECO:0000318"/>
    <property type="project" value="GO_Central"/>
</dbReference>
<name>E9HEA3_DAPPU</name>
<dbReference type="GO" id="GO:0005615">
    <property type="term" value="C:extracellular space"/>
    <property type="evidence" value="ECO:0000318"/>
    <property type="project" value="GO_Central"/>
</dbReference>
<evidence type="ECO:0000313" key="4">
    <source>
        <dbReference type="Proteomes" id="UP000000305"/>
    </source>
</evidence>
<dbReference type="Gene3D" id="2.30.180.10">
    <property type="entry name" value="FAS1 domain"/>
    <property type="match status" value="2"/>
</dbReference>
<proteinExistence type="predicted"/>
<feature type="region of interest" description="Disordered" evidence="1">
    <location>
        <begin position="308"/>
        <end position="331"/>
    </location>
</feature>
<sequence length="1155" mass="126868">MTGKYAKEGVNNGDLTEHPEAMAVNKQTFITGGQQNYSNSTSTLVSDPTNQIRLKRRWSNTYGTSRVEPRLYFPTFATPRPPPNYGLHFKGYNQPKAPIGYPVARPPVPSYSPQPNRPAQPSHTYGVPKPTGYPASSNYHHQNHQEVYFTYPPATSVGYPQTTSTPVGSYGSGYPSGYQSTPPPNKPNYEVTLPTPNPSYYVTTKPIHYVTTPSTPYPSPKPTYPVPIGPTNYPGYPASNGGGSYNPPPSSGYPSPGPIAPPKPINYPVHSSSSYPSYPASSGGSYPISSSAGASHLPIFVFIPKPGYHHGDQHNSKPGNYHKPTGTSPPHYYPATHPPVVPPYYPPAKPVKPVKPVGVYPSAKPPSTAYGLPKPQQRPTQLYYPSSQSGSYGNENVRPSYPNNSPTGTSKNQVSNYKSNEYLLTTRKPFDVHHHLSADYRPNGQQTAQAQPSVFQRGNILQRPVNSHQPAVSSDFISLPDTIQLESAAGGNQNQSWTIGAASSQVVSVTEHPRAAFNNLVLPSYQDEFRIPFQSNYPKPPVNDCGGSWVVLHQPTGGFADPTQVQIEPIRPQFENSHRFHFKSNDQLFRSPSEVGVSVEPLPSGINEPFVPESISNSNEPYTPDFLIFSTTPNPELVSTTEEAVDPGEWRKPNSLISSFSFNPRESIPSVDRAISSSGQFSSGITVIRPDDTTIPAFTSTENSIILSLNAINLSDPQNVIDLEQSEIKSPSPFLVDISSSDENDSKEAKSISVASGNNVVPRETSSTIEEEDSDRLSRHLRSANLRVISSLISQAGIASLFQDKGYPAHELFTDYTLLAPSNAAFNKISATQRQRWATRPDLLREMLLHHVIPNHFNSSLFENEATPTTLAGAHRLRINIYNATENRETITTVNGARVLTADLRLGKLLVHVIDRVLLPGNFPPQTILDILNDGGRTTEAFLSVSQDEQRLFLNNETAFHNLLWYHIVPGTYYSEGLEDGQLLSTLHDVGRLRVDLRRPNRKIILAQLTRPTGINTATDPAKLKQLHVCMRWMLVEFNCFACPAQDDDVTRNGLSFSGPRKRGESILVNRLSDSEARAASADGSGDGPGEERSLLLLLAVRCHTTLTKSSFVRRPHRRPGQSPAGSSMERITPSAFFFFFLLLSSLETTLDYPE</sequence>
<dbReference type="PRINTS" id="PR01217">
    <property type="entry name" value="PRICHEXTENSN"/>
</dbReference>
<dbReference type="SUPFAM" id="SSF82153">
    <property type="entry name" value="FAS1 domain"/>
    <property type="match status" value="2"/>
</dbReference>
<feature type="compositionally biased region" description="Pro residues" evidence="1">
    <location>
        <begin position="104"/>
        <end position="118"/>
    </location>
</feature>